<sequence length="112" mass="13328">MQERARNLRKNQTDAAIRMWYYLRNRRLGGYKFVREQVFGHYIADFVCREKKLIIEVDGGQHMAAEAYDQQRTKDLEALGYRVMRVWNNEVFNNIEGVMELVLNLLESVVID</sequence>
<dbReference type="Proteomes" id="UP000054985">
    <property type="component" value="Unassembled WGS sequence"/>
</dbReference>
<evidence type="ECO:0000313" key="5">
    <source>
        <dbReference type="Proteomes" id="UP000254040"/>
    </source>
</evidence>
<gene>
    <name evidence="2" type="ORF">Lmor_0581</name>
    <name evidence="3" type="ORF">NCTC12239_02075</name>
</gene>
<keyword evidence="4" id="KW-1185">Reference proteome</keyword>
<dbReference type="EMBL" id="LNYN01000013">
    <property type="protein sequence ID" value="KTD37389.1"/>
    <property type="molecule type" value="Genomic_DNA"/>
</dbReference>
<organism evidence="3 5">
    <name type="scientific">Legionella moravica</name>
    <dbReference type="NCBI Taxonomy" id="39962"/>
    <lineage>
        <taxon>Bacteria</taxon>
        <taxon>Pseudomonadati</taxon>
        <taxon>Pseudomonadota</taxon>
        <taxon>Gammaproteobacteria</taxon>
        <taxon>Legionellales</taxon>
        <taxon>Legionellaceae</taxon>
        <taxon>Legionella</taxon>
    </lineage>
</organism>
<name>A0A378JWU5_9GAMM</name>
<evidence type="ECO:0000313" key="4">
    <source>
        <dbReference type="Proteomes" id="UP000054985"/>
    </source>
</evidence>
<dbReference type="InterPro" id="IPR047216">
    <property type="entry name" value="Endonuclease_DUF559_bact"/>
</dbReference>
<dbReference type="OrthoDB" id="9798754at2"/>
<evidence type="ECO:0000313" key="3">
    <source>
        <dbReference type="EMBL" id="STX63133.1"/>
    </source>
</evidence>
<protein>
    <submittedName>
        <fullName evidence="2">Multidrug efflux protein</fullName>
    </submittedName>
    <submittedName>
        <fullName evidence="3">Putative restriction endonuclease-like</fullName>
    </submittedName>
</protein>
<reference evidence="2 4" key="1">
    <citation type="submission" date="2015-11" db="EMBL/GenBank/DDBJ databases">
        <title>Genomic analysis of 38 Legionella species identifies large and diverse effector repertoires.</title>
        <authorList>
            <person name="Burstein D."/>
            <person name="Amaro F."/>
            <person name="Zusman T."/>
            <person name="Lifshitz Z."/>
            <person name="Cohen O."/>
            <person name="Gilbert J.A."/>
            <person name="Pupko T."/>
            <person name="Shuman H.A."/>
            <person name="Segal G."/>
        </authorList>
    </citation>
    <scope>NUCLEOTIDE SEQUENCE [LARGE SCALE GENOMIC DNA]</scope>
    <source>
        <strain evidence="2 4">ATCC 43877</strain>
    </source>
</reference>
<dbReference type="Pfam" id="PF04480">
    <property type="entry name" value="DUF559"/>
    <property type="match status" value="1"/>
</dbReference>
<keyword evidence="3" id="KW-0378">Hydrolase</keyword>
<dbReference type="SUPFAM" id="SSF52980">
    <property type="entry name" value="Restriction endonuclease-like"/>
    <property type="match status" value="1"/>
</dbReference>
<dbReference type="Gene3D" id="3.40.960.10">
    <property type="entry name" value="VSR Endonuclease"/>
    <property type="match status" value="1"/>
</dbReference>
<dbReference type="InterPro" id="IPR007569">
    <property type="entry name" value="DUF559"/>
</dbReference>
<dbReference type="GO" id="GO:0004519">
    <property type="term" value="F:endonuclease activity"/>
    <property type="evidence" value="ECO:0007669"/>
    <property type="project" value="UniProtKB-KW"/>
</dbReference>
<evidence type="ECO:0000259" key="1">
    <source>
        <dbReference type="Pfam" id="PF04480"/>
    </source>
</evidence>
<keyword evidence="3" id="KW-0255">Endonuclease</keyword>
<dbReference type="PANTHER" id="PTHR38590:SF1">
    <property type="entry name" value="BLL0828 PROTEIN"/>
    <property type="match status" value="1"/>
</dbReference>
<dbReference type="Proteomes" id="UP000254040">
    <property type="component" value="Unassembled WGS sequence"/>
</dbReference>
<feature type="domain" description="DUF559" evidence="1">
    <location>
        <begin position="2"/>
        <end position="106"/>
    </location>
</feature>
<proteinExistence type="predicted"/>
<dbReference type="EMBL" id="UGOG01000001">
    <property type="protein sequence ID" value="STX63133.1"/>
    <property type="molecule type" value="Genomic_DNA"/>
</dbReference>
<evidence type="ECO:0000313" key="2">
    <source>
        <dbReference type="EMBL" id="KTD37389.1"/>
    </source>
</evidence>
<reference evidence="3 5" key="2">
    <citation type="submission" date="2018-06" db="EMBL/GenBank/DDBJ databases">
        <authorList>
            <consortium name="Pathogen Informatics"/>
            <person name="Doyle S."/>
        </authorList>
    </citation>
    <scope>NUCLEOTIDE SEQUENCE [LARGE SCALE GENOMIC DNA]</scope>
    <source>
        <strain evidence="3 5">NCTC12239</strain>
    </source>
</reference>
<keyword evidence="3" id="KW-0540">Nuclease</keyword>
<dbReference type="AlphaFoldDB" id="A0A378JWU5"/>
<dbReference type="InterPro" id="IPR011335">
    <property type="entry name" value="Restrct_endonuc-II-like"/>
</dbReference>
<accession>A0A378JWU5</accession>
<dbReference type="RefSeq" id="WP_028384975.1">
    <property type="nucleotide sequence ID" value="NZ_CAAAJG010000011.1"/>
</dbReference>
<dbReference type="PANTHER" id="PTHR38590">
    <property type="entry name" value="BLL0828 PROTEIN"/>
    <property type="match status" value="1"/>
</dbReference>
<dbReference type="CDD" id="cd01038">
    <property type="entry name" value="Endonuclease_DUF559"/>
    <property type="match status" value="1"/>
</dbReference>